<dbReference type="RefSeq" id="WP_269832756.1">
    <property type="nucleotide sequence ID" value="NZ_JAPZLT010000016.1"/>
</dbReference>
<reference evidence="1" key="1">
    <citation type="submission" date="2022-12" db="EMBL/GenBank/DDBJ databases">
        <title>Draft genome sequences of 22 rhizogenic Agrobacterium biovar 1 strains, the causative agent of hairy root disease.</title>
        <authorList>
            <person name="Kim N."/>
            <person name="Vargas P."/>
            <person name="Rediers H."/>
        </authorList>
    </citation>
    <scope>NUCLEOTIDE SEQUENCE</scope>
    <source>
        <strain evidence="1">ST07.17.026</strain>
    </source>
</reference>
<gene>
    <name evidence="1" type="ORF">O9X94_23405</name>
</gene>
<accession>A0A9X3KIS9</accession>
<proteinExistence type="predicted"/>
<keyword evidence="2" id="KW-1185">Reference proteome</keyword>
<dbReference type="Proteomes" id="UP001151309">
    <property type="component" value="Unassembled WGS sequence"/>
</dbReference>
<sequence length="274" mass="30989">MDDQNSPLTELQTLLVSDLSTLYKLVNAFGVPVAEGDIRAASVILRRWLSEGLIGRLCNDLRIVPSFPVLNNKKALAQAAEDSNINYFLSAGVRLCGAPVLFFHNSVAPVKERMGFETPIPQHIMVSTREFINQPRVYFEGEFFTCLEIITFTANKMGGVHHDSRRNERQSRMQRASEFMTFGGPLDRINRQPPGELYLNVEPNGQELLSGFHLEIIAAASSFVHIHLNGQQLMTIPETHRQKSWFSRTFGNRKPEFQVYETKKAPSKSKDKPI</sequence>
<organism evidence="1 2">
    <name type="scientific">Agrobacterium leguminum</name>
    <dbReference type="NCBI Taxonomy" id="2792015"/>
    <lineage>
        <taxon>Bacteria</taxon>
        <taxon>Pseudomonadati</taxon>
        <taxon>Pseudomonadota</taxon>
        <taxon>Alphaproteobacteria</taxon>
        <taxon>Hyphomicrobiales</taxon>
        <taxon>Rhizobiaceae</taxon>
        <taxon>Rhizobium/Agrobacterium group</taxon>
        <taxon>Agrobacterium</taxon>
    </lineage>
</organism>
<dbReference type="AlphaFoldDB" id="A0A9X3KIS9"/>
<evidence type="ECO:0000313" key="2">
    <source>
        <dbReference type="Proteomes" id="UP001151309"/>
    </source>
</evidence>
<comment type="caution">
    <text evidence="1">The sequence shown here is derived from an EMBL/GenBank/DDBJ whole genome shotgun (WGS) entry which is preliminary data.</text>
</comment>
<dbReference type="EMBL" id="JAPZLT010000016">
    <property type="protein sequence ID" value="MCZ7912284.1"/>
    <property type="molecule type" value="Genomic_DNA"/>
</dbReference>
<evidence type="ECO:0000313" key="1">
    <source>
        <dbReference type="EMBL" id="MCZ7912284.1"/>
    </source>
</evidence>
<name>A0A9X3KIS9_9HYPH</name>
<protein>
    <submittedName>
        <fullName evidence="1">Uncharacterized protein</fullName>
    </submittedName>
</protein>